<evidence type="ECO:0000256" key="1">
    <source>
        <dbReference type="SAM" id="MobiDB-lite"/>
    </source>
</evidence>
<gene>
    <name evidence="3" type="ORF">R3P38DRAFT_974790</name>
</gene>
<comment type="caution">
    <text evidence="3">The sequence shown here is derived from an EMBL/GenBank/DDBJ whole genome shotgun (WGS) entry which is preliminary data.</text>
</comment>
<name>A0AAW0E3Z2_9AGAR</name>
<feature type="region of interest" description="Disordered" evidence="1">
    <location>
        <begin position="158"/>
        <end position="202"/>
    </location>
</feature>
<keyword evidence="2" id="KW-1133">Transmembrane helix</keyword>
<keyword evidence="2" id="KW-0472">Membrane</keyword>
<sequence>MAAAFTVVYQYIFVIILGVFLLAVLLLCVRSRLIERRNPRFVQPHLEGSAEILKRRPKMYDVYLLDRADGSRWEKDGMGQGRERDREGLLWRDIMPISLHPAGSPDSNADSIPLITPIPPNPTQRPPTGKQPLPASASEEAVGPPGVVTVTVLLAMPSPSPSSFPPTPPPPQNDTANSHEADSIPAPPINMPAPTGEDDEEPFLAHYELGIADVAVTVETESIGEP</sequence>
<evidence type="ECO:0000313" key="3">
    <source>
        <dbReference type="EMBL" id="KAK7059929.1"/>
    </source>
</evidence>
<evidence type="ECO:0000256" key="2">
    <source>
        <dbReference type="SAM" id="Phobius"/>
    </source>
</evidence>
<feature type="region of interest" description="Disordered" evidence="1">
    <location>
        <begin position="102"/>
        <end position="142"/>
    </location>
</feature>
<evidence type="ECO:0000313" key="4">
    <source>
        <dbReference type="Proteomes" id="UP001362999"/>
    </source>
</evidence>
<protein>
    <submittedName>
        <fullName evidence="3">Uncharacterized protein</fullName>
    </submittedName>
</protein>
<reference evidence="3 4" key="1">
    <citation type="journal article" date="2024" name="J Genomics">
        <title>Draft genome sequencing and assembly of Favolaschia claudopus CIRM-BRFM 2984 isolated from oak limbs.</title>
        <authorList>
            <person name="Navarro D."/>
            <person name="Drula E."/>
            <person name="Chaduli D."/>
            <person name="Cazenave R."/>
            <person name="Ahrendt S."/>
            <person name="Wang J."/>
            <person name="Lipzen A."/>
            <person name="Daum C."/>
            <person name="Barry K."/>
            <person name="Grigoriev I.V."/>
            <person name="Favel A."/>
            <person name="Rosso M.N."/>
            <person name="Martin F."/>
        </authorList>
    </citation>
    <scope>NUCLEOTIDE SEQUENCE [LARGE SCALE GENOMIC DNA]</scope>
    <source>
        <strain evidence="3 4">CIRM-BRFM 2984</strain>
    </source>
</reference>
<dbReference type="AlphaFoldDB" id="A0AAW0E3Z2"/>
<keyword evidence="2" id="KW-0812">Transmembrane</keyword>
<feature type="transmembrane region" description="Helical" evidence="2">
    <location>
        <begin position="6"/>
        <end position="29"/>
    </location>
</feature>
<dbReference type="EMBL" id="JAWWNJ010000003">
    <property type="protein sequence ID" value="KAK7059929.1"/>
    <property type="molecule type" value="Genomic_DNA"/>
</dbReference>
<feature type="compositionally biased region" description="Pro residues" evidence="1">
    <location>
        <begin position="158"/>
        <end position="172"/>
    </location>
</feature>
<feature type="compositionally biased region" description="Pro residues" evidence="1">
    <location>
        <begin position="116"/>
        <end position="125"/>
    </location>
</feature>
<dbReference type="Proteomes" id="UP001362999">
    <property type="component" value="Unassembled WGS sequence"/>
</dbReference>
<organism evidence="3 4">
    <name type="scientific">Favolaschia claudopus</name>
    <dbReference type="NCBI Taxonomy" id="2862362"/>
    <lineage>
        <taxon>Eukaryota</taxon>
        <taxon>Fungi</taxon>
        <taxon>Dikarya</taxon>
        <taxon>Basidiomycota</taxon>
        <taxon>Agaricomycotina</taxon>
        <taxon>Agaricomycetes</taxon>
        <taxon>Agaricomycetidae</taxon>
        <taxon>Agaricales</taxon>
        <taxon>Marasmiineae</taxon>
        <taxon>Mycenaceae</taxon>
        <taxon>Favolaschia</taxon>
    </lineage>
</organism>
<proteinExistence type="predicted"/>
<keyword evidence="4" id="KW-1185">Reference proteome</keyword>
<accession>A0AAW0E3Z2</accession>